<dbReference type="InterPro" id="IPR003245">
    <property type="entry name" value="Phytocyanin_dom"/>
</dbReference>
<feature type="domain" description="Phytocyanin" evidence="2">
    <location>
        <begin position="28"/>
        <end position="93"/>
    </location>
</feature>
<dbReference type="Gene3D" id="2.60.40.420">
    <property type="entry name" value="Cupredoxins - blue copper proteins"/>
    <property type="match status" value="1"/>
</dbReference>
<organism evidence="3">
    <name type="scientific">Salvia splendens</name>
    <name type="common">Scarlet sage</name>
    <dbReference type="NCBI Taxonomy" id="180675"/>
    <lineage>
        <taxon>Eukaryota</taxon>
        <taxon>Viridiplantae</taxon>
        <taxon>Streptophyta</taxon>
        <taxon>Embryophyta</taxon>
        <taxon>Tracheophyta</taxon>
        <taxon>Spermatophyta</taxon>
        <taxon>Magnoliopsida</taxon>
        <taxon>eudicotyledons</taxon>
        <taxon>Gunneridae</taxon>
        <taxon>Pentapetalae</taxon>
        <taxon>asterids</taxon>
        <taxon>lamiids</taxon>
        <taxon>Lamiales</taxon>
        <taxon>Lamiaceae</taxon>
        <taxon>Nepetoideae</taxon>
        <taxon>Mentheae</taxon>
        <taxon>Salviinae</taxon>
        <taxon>Salvia</taxon>
        <taxon>Salvia subgen. Calosphace</taxon>
        <taxon>core Calosphace</taxon>
    </lineage>
</organism>
<keyword evidence="1" id="KW-0732">Signal</keyword>
<dbReference type="AlphaFoldDB" id="A0A8X8WCI3"/>
<dbReference type="Pfam" id="PF02298">
    <property type="entry name" value="Cu_bind_like"/>
    <property type="match status" value="1"/>
</dbReference>
<evidence type="ECO:0000313" key="3">
    <source>
        <dbReference type="EMBL" id="KAG6391848.1"/>
    </source>
</evidence>
<sequence length="93" mass="10788">MAFNSSFMLVATTAATFCLLNLKLTHCTEFNVGERSGWAVPRPNDTDFYDNWASNKRFKVDDTIRFRYKKDLGDGGEERELQRVQFEPAQLLF</sequence>
<dbReference type="GO" id="GO:0009055">
    <property type="term" value="F:electron transfer activity"/>
    <property type="evidence" value="ECO:0007669"/>
    <property type="project" value="InterPro"/>
</dbReference>
<feature type="chain" id="PRO_5036471089" description="Phytocyanin domain-containing protein" evidence="1">
    <location>
        <begin position="28"/>
        <end position="93"/>
    </location>
</feature>
<feature type="signal peptide" evidence="1">
    <location>
        <begin position="1"/>
        <end position="27"/>
    </location>
</feature>
<evidence type="ECO:0000313" key="4">
    <source>
        <dbReference type="Proteomes" id="UP000298416"/>
    </source>
</evidence>
<reference evidence="3" key="2">
    <citation type="submission" date="2020-08" db="EMBL/GenBank/DDBJ databases">
        <title>Plant Genome Project.</title>
        <authorList>
            <person name="Zhang R.-G."/>
        </authorList>
    </citation>
    <scope>NUCLEOTIDE SEQUENCE</scope>
    <source>
        <strain evidence="3">Huo1</strain>
        <tissue evidence="3">Leaf</tissue>
    </source>
</reference>
<dbReference type="PROSITE" id="PS51485">
    <property type="entry name" value="PHYTOCYANIN"/>
    <property type="match status" value="1"/>
</dbReference>
<dbReference type="Proteomes" id="UP000298416">
    <property type="component" value="Unassembled WGS sequence"/>
</dbReference>
<dbReference type="SUPFAM" id="SSF49503">
    <property type="entry name" value="Cupredoxins"/>
    <property type="match status" value="1"/>
</dbReference>
<evidence type="ECO:0000256" key="1">
    <source>
        <dbReference type="SAM" id="SignalP"/>
    </source>
</evidence>
<name>A0A8X8WCI3_SALSN</name>
<reference evidence="3" key="1">
    <citation type="submission" date="2018-01" db="EMBL/GenBank/DDBJ databases">
        <authorList>
            <person name="Mao J.F."/>
        </authorList>
    </citation>
    <scope>NUCLEOTIDE SEQUENCE</scope>
    <source>
        <strain evidence="3">Huo1</strain>
        <tissue evidence="3">Leaf</tissue>
    </source>
</reference>
<protein>
    <recommendedName>
        <fullName evidence="2">Phytocyanin domain-containing protein</fullName>
    </recommendedName>
</protein>
<comment type="caution">
    <text evidence="3">The sequence shown here is derived from an EMBL/GenBank/DDBJ whole genome shotgun (WGS) entry which is preliminary data.</text>
</comment>
<evidence type="ECO:0000259" key="2">
    <source>
        <dbReference type="PROSITE" id="PS51485"/>
    </source>
</evidence>
<accession>A0A8X8WCI3</accession>
<proteinExistence type="predicted"/>
<keyword evidence="4" id="KW-1185">Reference proteome</keyword>
<dbReference type="EMBL" id="PNBA02000019">
    <property type="protein sequence ID" value="KAG6391848.1"/>
    <property type="molecule type" value="Genomic_DNA"/>
</dbReference>
<dbReference type="InterPro" id="IPR008972">
    <property type="entry name" value="Cupredoxin"/>
</dbReference>
<gene>
    <name evidence="3" type="ORF">SASPL_149609</name>
</gene>